<accession>A0A1H8BCJ8</accession>
<keyword evidence="2" id="KW-1185">Reference proteome</keyword>
<sequence>MPALKYFEQQTKTAKDFKKTFSDEEIQNGFVHMKYTKRLELEIGKKNVLFLSCEENGERTAVGSDYAFLSVDNNAYKDFSGKQYRESDLLMK</sequence>
<reference evidence="1 2" key="1">
    <citation type="submission" date="2016-10" db="EMBL/GenBank/DDBJ databases">
        <authorList>
            <person name="de Groot N.N."/>
        </authorList>
    </citation>
    <scope>NUCLEOTIDE SEQUENCE [LARGE SCALE GENOMIC DNA]</scope>
    <source>
        <strain evidence="1 2">CGMCC 1.5070</strain>
    </source>
</reference>
<gene>
    <name evidence="1" type="ORF">SAMN05216180_1828</name>
</gene>
<name>A0A1H8BCJ8_9FIRM</name>
<dbReference type="STRING" id="474960.SAMN05216180_1828"/>
<evidence type="ECO:0000313" key="2">
    <source>
        <dbReference type="Proteomes" id="UP000199158"/>
    </source>
</evidence>
<protein>
    <submittedName>
        <fullName evidence="1">Uncharacterized protein</fullName>
    </submittedName>
</protein>
<dbReference type="AlphaFoldDB" id="A0A1H8BCJ8"/>
<dbReference type="RefSeq" id="WP_092753776.1">
    <property type="nucleotide sequence ID" value="NZ_FOCG01000001.1"/>
</dbReference>
<evidence type="ECO:0000313" key="1">
    <source>
        <dbReference type="EMBL" id="SEM80563.1"/>
    </source>
</evidence>
<dbReference type="Proteomes" id="UP000199158">
    <property type="component" value="Unassembled WGS sequence"/>
</dbReference>
<proteinExistence type="predicted"/>
<dbReference type="EMBL" id="FOCG01000001">
    <property type="protein sequence ID" value="SEM80563.1"/>
    <property type="molecule type" value="Genomic_DNA"/>
</dbReference>
<organism evidence="1 2">
    <name type="scientific">Hydrogenoanaerobacterium saccharovorans</name>
    <dbReference type="NCBI Taxonomy" id="474960"/>
    <lineage>
        <taxon>Bacteria</taxon>
        <taxon>Bacillati</taxon>
        <taxon>Bacillota</taxon>
        <taxon>Clostridia</taxon>
        <taxon>Eubacteriales</taxon>
        <taxon>Oscillospiraceae</taxon>
        <taxon>Hydrogenoanaerobacterium</taxon>
    </lineage>
</organism>